<name>A0AB74ULV5_9GAMM</name>
<evidence type="ECO:0000313" key="1">
    <source>
        <dbReference type="EMBL" id="XIA17553.1"/>
    </source>
</evidence>
<accession>A0AB74ULV5</accession>
<sequence>MSSIWKDLLFLHGHLLHKDDLEWRTETPAADTGDTEAVEAPVSRDAKAAALACCAAVWPRIVAPH</sequence>
<proteinExistence type="predicted"/>
<protein>
    <submittedName>
        <fullName evidence="1">Uncharacterized protein</fullName>
    </submittedName>
</protein>
<gene>
    <name evidence="1" type="ORF">ACFYG5_13405</name>
</gene>
<dbReference type="EMBL" id="CP170721">
    <property type="protein sequence ID" value="XIA17553.1"/>
    <property type="molecule type" value="Genomic_DNA"/>
</dbReference>
<dbReference type="RefSeq" id="WP_395116319.1">
    <property type="nucleotide sequence ID" value="NZ_CP170721.1"/>
</dbReference>
<dbReference type="AlphaFoldDB" id="A0AB74ULV5"/>
<organism evidence="1">
    <name type="scientific">Rhodanobacter sp. FW102-FHT14D07</name>
    <dbReference type="NCBI Taxonomy" id="3351462"/>
    <lineage>
        <taxon>Bacteria</taxon>
        <taxon>Pseudomonadati</taxon>
        <taxon>Pseudomonadota</taxon>
        <taxon>Gammaproteobacteria</taxon>
        <taxon>Lysobacterales</taxon>
        <taxon>Rhodanobacteraceae</taxon>
        <taxon>Rhodanobacter</taxon>
    </lineage>
</organism>
<reference evidence="1" key="1">
    <citation type="submission" date="2024-10" db="EMBL/GenBank/DDBJ databases">
        <authorList>
            <person name="Lesea H.P."/>
            <person name="Kuehl J.V."/>
            <person name="Chandonia J.-M."/>
        </authorList>
    </citation>
    <scope>NUCLEOTIDE SEQUENCE</scope>
    <source>
        <strain evidence="1">FW102-FHT14D07</strain>
    </source>
</reference>